<dbReference type="AlphaFoldDB" id="A0A1H2ATF6"/>
<reference evidence="2" key="1">
    <citation type="submission" date="2016-10" db="EMBL/GenBank/DDBJ databases">
        <authorList>
            <person name="Varghese N."/>
            <person name="Submissions S."/>
        </authorList>
    </citation>
    <scope>NUCLEOTIDE SEQUENCE [LARGE SCALE GENOMIC DNA]</scope>
    <source>
        <strain evidence="2">BS3782</strain>
    </source>
</reference>
<accession>A0A1H2ATF6</accession>
<protein>
    <submittedName>
        <fullName evidence="1">Uncharacterized protein</fullName>
    </submittedName>
</protein>
<name>A0A1H2ATF6_9PSED</name>
<organism evidence="1 2">
    <name type="scientific">Pseudomonas lini</name>
    <dbReference type="NCBI Taxonomy" id="163011"/>
    <lineage>
        <taxon>Bacteria</taxon>
        <taxon>Pseudomonadati</taxon>
        <taxon>Pseudomonadota</taxon>
        <taxon>Gammaproteobacteria</taxon>
        <taxon>Pseudomonadales</taxon>
        <taxon>Pseudomonadaceae</taxon>
        <taxon>Pseudomonas</taxon>
    </lineage>
</organism>
<evidence type="ECO:0000313" key="2">
    <source>
        <dbReference type="Proteomes" id="UP000182814"/>
    </source>
</evidence>
<sequence>MHLLAVNYYVHFTFTSPVNPNGKVKSIANTRPLTLYFLGFFGHKSAKQVLHTA</sequence>
<gene>
    <name evidence="1" type="ORF">SAMN04490191_4735</name>
</gene>
<keyword evidence="2" id="KW-1185">Reference proteome</keyword>
<dbReference type="Proteomes" id="UP000182814">
    <property type="component" value="Chromosome I"/>
</dbReference>
<evidence type="ECO:0000313" key="1">
    <source>
        <dbReference type="EMBL" id="SDT49082.1"/>
    </source>
</evidence>
<proteinExistence type="predicted"/>
<dbReference type="EMBL" id="LT629746">
    <property type="protein sequence ID" value="SDT49082.1"/>
    <property type="molecule type" value="Genomic_DNA"/>
</dbReference>